<evidence type="ECO:0000256" key="4">
    <source>
        <dbReference type="ARBA" id="ARBA00022840"/>
    </source>
</evidence>
<dbReference type="Gene3D" id="3.40.50.12780">
    <property type="entry name" value="N-terminal domain of ligase-like"/>
    <property type="match status" value="1"/>
</dbReference>
<organism evidence="7 8">
    <name type="scientific">Coemansia asiatica</name>
    <dbReference type="NCBI Taxonomy" id="1052880"/>
    <lineage>
        <taxon>Eukaryota</taxon>
        <taxon>Fungi</taxon>
        <taxon>Fungi incertae sedis</taxon>
        <taxon>Zoopagomycota</taxon>
        <taxon>Kickxellomycotina</taxon>
        <taxon>Kickxellomycetes</taxon>
        <taxon>Kickxellales</taxon>
        <taxon>Kickxellaceae</taxon>
        <taxon>Coemansia</taxon>
    </lineage>
</organism>
<evidence type="ECO:0000313" key="8">
    <source>
        <dbReference type="Proteomes" id="UP001145021"/>
    </source>
</evidence>
<comment type="caution">
    <text evidence="7">The sequence shown here is derived from an EMBL/GenBank/DDBJ whole genome shotgun (WGS) entry which is preliminary data.</text>
</comment>
<comment type="catalytic activity">
    <reaction evidence="5">
        <text>a long-chain fatty acid + ATP + CoA = a long-chain fatty acyl-CoA + AMP + diphosphate</text>
        <dbReference type="Rhea" id="RHEA:15421"/>
        <dbReference type="ChEBI" id="CHEBI:30616"/>
        <dbReference type="ChEBI" id="CHEBI:33019"/>
        <dbReference type="ChEBI" id="CHEBI:57287"/>
        <dbReference type="ChEBI" id="CHEBI:57560"/>
        <dbReference type="ChEBI" id="CHEBI:83139"/>
        <dbReference type="ChEBI" id="CHEBI:456215"/>
        <dbReference type="EC" id="6.2.1.3"/>
    </reaction>
</comment>
<dbReference type="PANTHER" id="PTHR43272:SF83">
    <property type="entry name" value="ACYL-COA SYNTHETASE LONG-CHAIN, ISOFORM J"/>
    <property type="match status" value="1"/>
</dbReference>
<sequence>MLYRLYSLCVPQTGCTTETAVRRYPTTIDRGLTDKAPPDVETVYDALLHRERLEPEKTTMGSRRVLGISERINEKTGKLWRYFQLSDYEWITYREISQFTRALGAGLVQLGLEINDRVVIYAPTSREWSLCMLSCYSQSLQVVTAYDTLGADGLLHAMNESEARLAFVKADQMPMLEQIADRVKYVKTIVYYTDAYGMPQSYQDALKKVRSRFSVMHMDEVHELGTKYPRDLCIAGRDDTALVMYTSGTTGAPKGVLIAHGGLLSICGAIHELVPDFIDYETDRVLSYLPLSHVLAFFVETYCIYSGICIGYGTPRTLTDDNVDGSLGDLRTLRPAVMLGVPQVWNTIRATILRQVSQRPWLIQQLFHGAISLKAWLVSYGLPTFLLDNVVFRRTRLATGSRLKIAITGGAQVNPHVQRFIAATVCPMIHGYGLSEASGLVTVQIPGDLTVANVGPPVPSVEIKLVDMPDAGYFARNGQGEVWVRGPSVFQGYLNNEKMTSETITSDGWLKTGDIGQWTQLGQLQIIDRKKNLVKLAHGEYIALEALESAYSSSKFVANICVCADSRMSQPCAIVNMDPTHIAHWTREAGIYFSSLDEISADPNFVTLVLDDLIAVARQNALLRQEVLLDICIDTELWTPENGMLTAASKLKRAAILQRNKCAVWHLRKQHKAHNNKEKTAEQAGN</sequence>
<evidence type="ECO:0000256" key="2">
    <source>
        <dbReference type="ARBA" id="ARBA00022598"/>
    </source>
</evidence>
<evidence type="ECO:0000256" key="5">
    <source>
        <dbReference type="ARBA" id="ARBA00036813"/>
    </source>
</evidence>
<proteinExistence type="inferred from homology"/>
<dbReference type="EC" id="6.2.1.3" evidence="7"/>
<dbReference type="GO" id="GO:0005811">
    <property type="term" value="C:lipid droplet"/>
    <property type="evidence" value="ECO:0007669"/>
    <property type="project" value="TreeGrafter"/>
</dbReference>
<name>A0A9W7XGD9_9FUNG</name>
<dbReference type="GO" id="GO:0005886">
    <property type="term" value="C:plasma membrane"/>
    <property type="evidence" value="ECO:0007669"/>
    <property type="project" value="TreeGrafter"/>
</dbReference>
<dbReference type="AlphaFoldDB" id="A0A9W7XGD9"/>
<comment type="similarity">
    <text evidence="1">Belongs to the ATP-dependent AMP-binding enzyme family.</text>
</comment>
<dbReference type="Proteomes" id="UP001145021">
    <property type="component" value="Unassembled WGS sequence"/>
</dbReference>
<dbReference type="InterPro" id="IPR000873">
    <property type="entry name" value="AMP-dep_synth/lig_dom"/>
</dbReference>
<dbReference type="InterPro" id="IPR020845">
    <property type="entry name" value="AMP-binding_CS"/>
</dbReference>
<reference evidence="7" key="1">
    <citation type="submission" date="2022-07" db="EMBL/GenBank/DDBJ databases">
        <title>Phylogenomic reconstructions and comparative analyses of Kickxellomycotina fungi.</title>
        <authorList>
            <person name="Reynolds N.K."/>
            <person name="Stajich J.E."/>
            <person name="Barry K."/>
            <person name="Grigoriev I.V."/>
            <person name="Crous P."/>
            <person name="Smith M.E."/>
        </authorList>
    </citation>
    <scope>NUCLEOTIDE SEQUENCE</scope>
    <source>
        <strain evidence="7">NBRC 105413</strain>
    </source>
</reference>
<dbReference type="Pfam" id="PF00501">
    <property type="entry name" value="AMP-binding"/>
    <property type="match status" value="1"/>
</dbReference>
<keyword evidence="4" id="KW-0067">ATP-binding</keyword>
<gene>
    <name evidence="7" type="primary">FAA4_1</name>
    <name evidence="7" type="ORF">LPJ64_005264</name>
</gene>
<keyword evidence="3" id="KW-0547">Nucleotide-binding</keyword>
<evidence type="ECO:0000259" key="6">
    <source>
        <dbReference type="Pfam" id="PF00501"/>
    </source>
</evidence>
<dbReference type="GO" id="GO:0004467">
    <property type="term" value="F:long-chain fatty acid-CoA ligase activity"/>
    <property type="evidence" value="ECO:0007669"/>
    <property type="project" value="UniProtKB-EC"/>
</dbReference>
<accession>A0A9W7XGD9</accession>
<keyword evidence="2 7" id="KW-0436">Ligase</keyword>
<feature type="domain" description="AMP-dependent synthetase/ligase" evidence="6">
    <location>
        <begin position="86"/>
        <end position="494"/>
    </location>
</feature>
<dbReference type="GO" id="GO:0005524">
    <property type="term" value="F:ATP binding"/>
    <property type="evidence" value="ECO:0007669"/>
    <property type="project" value="UniProtKB-KW"/>
</dbReference>
<dbReference type="GO" id="GO:0005783">
    <property type="term" value="C:endoplasmic reticulum"/>
    <property type="evidence" value="ECO:0007669"/>
    <property type="project" value="TreeGrafter"/>
</dbReference>
<dbReference type="EMBL" id="JANBOH010000319">
    <property type="protein sequence ID" value="KAJ1642924.1"/>
    <property type="molecule type" value="Genomic_DNA"/>
</dbReference>
<dbReference type="InterPro" id="IPR042099">
    <property type="entry name" value="ANL_N_sf"/>
</dbReference>
<protein>
    <submittedName>
        <fullName evidence="7">Long-chain fatty acid-CoA ligase</fullName>
        <ecNumber evidence="7">6.2.1.3</ecNumber>
    </submittedName>
</protein>
<evidence type="ECO:0000256" key="1">
    <source>
        <dbReference type="ARBA" id="ARBA00006432"/>
    </source>
</evidence>
<dbReference type="GO" id="GO:0035336">
    <property type="term" value="P:long-chain fatty-acyl-CoA metabolic process"/>
    <property type="evidence" value="ECO:0007669"/>
    <property type="project" value="TreeGrafter"/>
</dbReference>
<dbReference type="PROSITE" id="PS00455">
    <property type="entry name" value="AMP_BINDING"/>
    <property type="match status" value="1"/>
</dbReference>
<dbReference type="SUPFAM" id="SSF56801">
    <property type="entry name" value="Acetyl-CoA synthetase-like"/>
    <property type="match status" value="1"/>
</dbReference>
<evidence type="ECO:0000313" key="7">
    <source>
        <dbReference type="EMBL" id="KAJ1642924.1"/>
    </source>
</evidence>
<keyword evidence="8" id="KW-1185">Reference proteome</keyword>
<evidence type="ECO:0000256" key="3">
    <source>
        <dbReference type="ARBA" id="ARBA00022741"/>
    </source>
</evidence>
<dbReference type="PANTHER" id="PTHR43272">
    <property type="entry name" value="LONG-CHAIN-FATTY-ACID--COA LIGASE"/>
    <property type="match status" value="1"/>
</dbReference>